<organism evidence="1">
    <name type="scientific">uncultured Microcoleus sp</name>
    <dbReference type="NCBI Taxonomy" id="259945"/>
    <lineage>
        <taxon>Bacteria</taxon>
        <taxon>Bacillati</taxon>
        <taxon>Cyanobacteriota</taxon>
        <taxon>Cyanophyceae</taxon>
        <taxon>Oscillatoriophycideae</taxon>
        <taxon>Oscillatoriales</taxon>
        <taxon>Microcoleaceae</taxon>
        <taxon>Microcoleus</taxon>
        <taxon>environmental samples</taxon>
    </lineage>
</organism>
<dbReference type="AlphaFoldDB" id="A0A6J4NBF0"/>
<reference evidence="1" key="1">
    <citation type="submission" date="2020-02" db="EMBL/GenBank/DDBJ databases">
        <authorList>
            <person name="Meier V. D."/>
        </authorList>
    </citation>
    <scope>NUCLEOTIDE SEQUENCE</scope>
    <source>
        <strain evidence="1">AVDCRST_MAG84</strain>
    </source>
</reference>
<dbReference type="EMBL" id="CADCTZ010001138">
    <property type="protein sequence ID" value="CAA9381212.1"/>
    <property type="molecule type" value="Genomic_DNA"/>
</dbReference>
<gene>
    <name evidence="1" type="ORF">AVDCRST_MAG84-5098</name>
</gene>
<name>A0A6J4NBF0_9CYAN</name>
<sequence length="61" mass="6333">MDVSLGWICSFGLATPANNSLRCAAVAAAQIETIHNGDRSSRLYSLLYSSPSAGSSPQASM</sequence>
<evidence type="ECO:0000313" key="1">
    <source>
        <dbReference type="EMBL" id="CAA9381212.1"/>
    </source>
</evidence>
<protein>
    <submittedName>
        <fullName evidence="1">Uncharacterized protein</fullName>
    </submittedName>
</protein>
<accession>A0A6J4NBF0</accession>
<proteinExistence type="predicted"/>